<feature type="domain" description="Co-chaperone DjlA N-terminal" evidence="4">
    <location>
        <begin position="684"/>
        <end position="791"/>
    </location>
</feature>
<evidence type="ECO:0000256" key="2">
    <source>
        <dbReference type="SAM" id="SignalP"/>
    </source>
</evidence>
<evidence type="ECO:0000259" key="5">
    <source>
        <dbReference type="Pfam" id="PF13208"/>
    </source>
</evidence>
<protein>
    <submittedName>
        <fullName evidence="7">Tellurite resistance protein B-like protein</fullName>
    </submittedName>
</protein>
<dbReference type="Proteomes" id="UP000553980">
    <property type="component" value="Unassembled WGS sequence"/>
</dbReference>
<comment type="caution">
    <text evidence="8">The sequence shown here is derived from an EMBL/GenBank/DDBJ whole genome shotgun (WGS) entry which is preliminary data.</text>
</comment>
<dbReference type="InterPro" id="IPR025266">
    <property type="entry name" value="TerB_N"/>
</dbReference>
<dbReference type="InterPro" id="IPR002477">
    <property type="entry name" value="Peptidoglycan-bd-like"/>
</dbReference>
<dbReference type="AlphaFoldDB" id="A0A5C5CJN4"/>
<dbReference type="InterPro" id="IPR028932">
    <property type="entry name" value="TerB-C"/>
</dbReference>
<dbReference type="Gene3D" id="1.10.3680.10">
    <property type="entry name" value="TerB-like"/>
    <property type="match status" value="1"/>
</dbReference>
<feature type="domain" description="TerB-C" evidence="6">
    <location>
        <begin position="810"/>
        <end position="936"/>
    </location>
</feature>
<dbReference type="Gene3D" id="1.10.101.10">
    <property type="entry name" value="PGBD-like superfamily/PGBD"/>
    <property type="match status" value="1"/>
</dbReference>
<evidence type="ECO:0000313" key="10">
    <source>
        <dbReference type="Proteomes" id="UP000553980"/>
    </source>
</evidence>
<dbReference type="OrthoDB" id="227636at2"/>
<organism evidence="8 9">
    <name type="scientific">Brucella pecoris</name>
    <dbReference type="NCBI Taxonomy" id="867683"/>
    <lineage>
        <taxon>Bacteria</taxon>
        <taxon>Pseudomonadati</taxon>
        <taxon>Pseudomonadota</taxon>
        <taxon>Alphaproteobacteria</taxon>
        <taxon>Hyphomicrobiales</taxon>
        <taxon>Brucellaceae</taxon>
        <taxon>Brucella/Ochrobactrum group</taxon>
        <taxon>Brucella</taxon>
    </lineage>
</organism>
<dbReference type="InterPro" id="IPR029024">
    <property type="entry name" value="TerB-like"/>
</dbReference>
<dbReference type="EMBL" id="VEWK01000007">
    <property type="protein sequence ID" value="TNV11277.1"/>
    <property type="molecule type" value="Genomic_DNA"/>
</dbReference>
<evidence type="ECO:0000259" key="6">
    <source>
        <dbReference type="Pfam" id="PF15615"/>
    </source>
</evidence>
<feature type="compositionally biased region" description="Polar residues" evidence="1">
    <location>
        <begin position="118"/>
        <end position="128"/>
    </location>
</feature>
<feature type="domain" description="Peptidoglycan binding-like" evidence="3">
    <location>
        <begin position="29"/>
        <end position="80"/>
    </location>
</feature>
<dbReference type="Pfam" id="PF01471">
    <property type="entry name" value="PG_binding_1"/>
    <property type="match status" value="1"/>
</dbReference>
<dbReference type="CDD" id="cd07177">
    <property type="entry name" value="terB_like"/>
    <property type="match status" value="1"/>
</dbReference>
<dbReference type="RefSeq" id="WP_140021296.1">
    <property type="nucleotide sequence ID" value="NZ_JACIEX010000007.1"/>
</dbReference>
<evidence type="ECO:0000256" key="1">
    <source>
        <dbReference type="SAM" id="MobiDB-lite"/>
    </source>
</evidence>
<evidence type="ECO:0000259" key="4">
    <source>
        <dbReference type="Pfam" id="PF05099"/>
    </source>
</evidence>
<accession>A0A5C5CJN4</accession>
<evidence type="ECO:0000313" key="8">
    <source>
        <dbReference type="EMBL" id="TNV11277.1"/>
    </source>
</evidence>
<feature type="domain" description="TerB N-terminal" evidence="5">
    <location>
        <begin position="275"/>
        <end position="475"/>
    </location>
</feature>
<keyword evidence="10" id="KW-1185">Reference proteome</keyword>
<dbReference type="Pfam" id="PF13208">
    <property type="entry name" value="TerB_N"/>
    <property type="match status" value="1"/>
</dbReference>
<reference evidence="8" key="2">
    <citation type="submission" date="2019-06" db="EMBL/GenBank/DDBJ databases">
        <authorList>
            <person name="Hu M."/>
        </authorList>
    </citation>
    <scope>NUCLEOTIDE SEQUENCE</scope>
    <source>
        <strain evidence="8">08RB2639</strain>
    </source>
</reference>
<dbReference type="Proteomes" id="UP000313390">
    <property type="component" value="Unassembled WGS sequence"/>
</dbReference>
<dbReference type="InterPro" id="IPR007791">
    <property type="entry name" value="DjlA_N"/>
</dbReference>
<dbReference type="Pfam" id="PF05099">
    <property type="entry name" value="TerB"/>
    <property type="match status" value="1"/>
</dbReference>
<feature type="chain" id="PRO_5044619064" evidence="2">
    <location>
        <begin position="24"/>
        <end position="939"/>
    </location>
</feature>
<reference evidence="7 10" key="3">
    <citation type="submission" date="2020-08" db="EMBL/GenBank/DDBJ databases">
        <title>Genomic Encyclopedia of Type Strains, Phase IV (KMG-IV): sequencing the most valuable type-strain genomes for metagenomic binning, comparative biology and taxonomic classification.</title>
        <authorList>
            <person name="Goeker M."/>
        </authorList>
    </citation>
    <scope>NUCLEOTIDE SEQUENCE [LARGE SCALE GENOMIC DNA]</scope>
    <source>
        <strain evidence="7 10">DSM 23868</strain>
    </source>
</reference>
<dbReference type="SUPFAM" id="SSF158682">
    <property type="entry name" value="TerB-like"/>
    <property type="match status" value="1"/>
</dbReference>
<evidence type="ECO:0000313" key="7">
    <source>
        <dbReference type="EMBL" id="MBB4094787.1"/>
    </source>
</evidence>
<evidence type="ECO:0000313" key="9">
    <source>
        <dbReference type="Proteomes" id="UP000313390"/>
    </source>
</evidence>
<evidence type="ECO:0000259" key="3">
    <source>
        <dbReference type="Pfam" id="PF01471"/>
    </source>
</evidence>
<gene>
    <name evidence="8" type="ORF">FIB18_13965</name>
    <name evidence="7" type="ORF">GGQ79_003322</name>
</gene>
<reference evidence="8 9" key="1">
    <citation type="journal article" date="2011" name="Int. J. Syst. Evol. Microbiol.">
        <title>Ochrobactrum pecoris sp. nov., isolated from farm animals.</title>
        <authorList>
            <person name="Kampfer P."/>
            <person name="Huber B."/>
            <person name="Busse H.J."/>
            <person name="Scholz H.C."/>
            <person name="Tomaso H."/>
            <person name="Hotzel H."/>
            <person name="Melzer F."/>
        </authorList>
    </citation>
    <scope>NUCLEOTIDE SEQUENCE [LARGE SCALE GENOMIC DNA]</scope>
    <source>
        <strain evidence="8 9">08RB2639</strain>
    </source>
</reference>
<proteinExistence type="predicted"/>
<name>A0A5C5CJN4_9HYPH</name>
<dbReference type="EMBL" id="JACIEX010000007">
    <property type="protein sequence ID" value="MBB4094787.1"/>
    <property type="molecule type" value="Genomic_DNA"/>
</dbReference>
<keyword evidence="2" id="KW-0732">Signal</keyword>
<dbReference type="Pfam" id="PF15615">
    <property type="entry name" value="TerB_C"/>
    <property type="match status" value="1"/>
</dbReference>
<dbReference type="SUPFAM" id="SSF47090">
    <property type="entry name" value="PGBD-like"/>
    <property type="match status" value="1"/>
</dbReference>
<dbReference type="InterPro" id="IPR036366">
    <property type="entry name" value="PGBDSf"/>
</dbReference>
<feature type="region of interest" description="Disordered" evidence="1">
    <location>
        <begin position="89"/>
        <end position="135"/>
    </location>
</feature>
<sequence>MRAFFCLLVIVGFLCGSGFSASAQSKTPKEIQAALTEQGYSLGSVDGIWGKKSIEALKAFQSQKGLSVTGVINSVTLEALFPAKEVQPVAGTSAPPTVSGDEAATKKDRLQVIEPKPTLNSQPLQSSGDWKEPGRNVVRLPENTVETNGGFKVFLALCAIAAFWAWARKRRHKMAGLNDVDPQFSAAASVRTEPMMKKAKVNANYNDELVMVIEPSERQNSSPVIPSPSPIDLHNRRVHEWVNKNVLNGTFSKVDDRRLRTAETTVPRVANWVRPGTEVQVGPFKITNGMFYFGKYLPKHGQRYEQENCLVDPSHQIANVGDAFGETMGYWPSYEYMSPSARHSYLAWLASDRSDPDTYIGYVFLYFYGLERRLMLDDGNADFDVVADEVHRLLNIFGSNHSFRRYASDLLSVVEIKSGRNFADVPSGLQANGYEVPTAIKISLGLRVRDGLPFEPDLLLRFAISHPETRVRTPAKRAFQELALLYAQEINRLFPNGYVLKPGRTKSLKKRYQACSGTFSCDIDIGGGKIPDVSDRAEPLTTARDVLEKCTEALDDYSRALGRIADQKPNLLAASKLPDAIRRQMALTIEGRPLDLIEALALKQEPTTIKALAETVGVDVGSTVSKAKLRELSAVCASFGFGISCDPGFTSKTGTLTDEVLVFSQINDRLSEASTAYRTRQLSVMLGMIVAFSDGHFHQREHALLIEQIEKDVNIQEDECCRLAAEIRLAERNPSRLDDWLKRLKDIPEASKNAVAEELIATASADGSLHKEEVRKLELIFKRMGISSNELYAQLHDGTSTNVHSSRESKSAVADAPSRGIDLNRLQRIRAETTITSNVLSDIFEEEEITENDISTSDTKQKSEIFEGLEHRYGTLLSELSQKSSWSAADFEVLIRQAGMLPGAAKEALNEWSLDTFDELIIEGTDPVLINVDVLPSGN</sequence>
<feature type="signal peptide" evidence="2">
    <location>
        <begin position="1"/>
        <end position="23"/>
    </location>
</feature>
<dbReference type="InterPro" id="IPR036365">
    <property type="entry name" value="PGBD-like_sf"/>
</dbReference>